<proteinExistence type="predicted"/>
<dbReference type="SUPFAM" id="SSF50249">
    <property type="entry name" value="Nucleic acid-binding proteins"/>
    <property type="match status" value="1"/>
</dbReference>
<dbReference type="PANTHER" id="PTHR34075">
    <property type="entry name" value="BLR3430 PROTEIN"/>
    <property type="match status" value="1"/>
</dbReference>
<protein>
    <submittedName>
        <fullName evidence="3">Nucleic acid-binding protein</fullName>
    </submittedName>
</protein>
<reference evidence="3 4" key="1">
    <citation type="submission" date="2020-01" db="EMBL/GenBank/DDBJ databases">
        <title>Natronorubrum sp. JWXQ-INN 674 isolated from Inner Mongolia Autonomous Region of China.</title>
        <authorList>
            <person name="Xue Q."/>
        </authorList>
    </citation>
    <scope>NUCLEOTIDE SEQUENCE [LARGE SCALE GENOMIC DNA]</scope>
    <source>
        <strain evidence="3 4">JWXQ-INN-674</strain>
    </source>
</reference>
<evidence type="ECO:0000313" key="3">
    <source>
        <dbReference type="EMBL" id="MXV63304.1"/>
    </source>
</evidence>
<gene>
    <name evidence="3" type="ORF">GS429_14760</name>
</gene>
<evidence type="ECO:0000256" key="1">
    <source>
        <dbReference type="SAM" id="MobiDB-lite"/>
    </source>
</evidence>
<feature type="region of interest" description="Disordered" evidence="1">
    <location>
        <begin position="1"/>
        <end position="21"/>
    </location>
</feature>
<organism evidence="3 4">
    <name type="scientific">Natronorubrum halalkaliphilum</name>
    <dbReference type="NCBI Taxonomy" id="2691917"/>
    <lineage>
        <taxon>Archaea</taxon>
        <taxon>Methanobacteriati</taxon>
        <taxon>Methanobacteriota</taxon>
        <taxon>Stenosarchaea group</taxon>
        <taxon>Halobacteria</taxon>
        <taxon>Halobacteriales</taxon>
        <taxon>Natrialbaceae</taxon>
        <taxon>Natronorubrum</taxon>
    </lineage>
</organism>
<feature type="domain" description="ChsH2 C-terminal OB-fold" evidence="2">
    <location>
        <begin position="62"/>
        <end position="122"/>
    </location>
</feature>
<keyword evidence="4" id="KW-1185">Reference proteome</keyword>
<accession>A0A6B0VP66</accession>
<dbReference type="InterPro" id="IPR052513">
    <property type="entry name" value="Thioester_dehydratase-like"/>
</dbReference>
<dbReference type="InterPro" id="IPR012340">
    <property type="entry name" value="NA-bd_OB-fold"/>
</dbReference>
<name>A0A6B0VP66_9EURY</name>
<dbReference type="EMBL" id="WUYX01000045">
    <property type="protein sequence ID" value="MXV63304.1"/>
    <property type="molecule type" value="Genomic_DNA"/>
</dbReference>
<feature type="compositionally biased region" description="Acidic residues" evidence="1">
    <location>
        <begin position="1"/>
        <end position="10"/>
    </location>
</feature>
<comment type="caution">
    <text evidence="3">The sequence shown here is derived from an EMBL/GenBank/DDBJ whole genome shotgun (WGS) entry which is preliminary data.</text>
</comment>
<dbReference type="Pfam" id="PF01796">
    <property type="entry name" value="OB_ChsH2_C"/>
    <property type="match status" value="1"/>
</dbReference>
<dbReference type="AlphaFoldDB" id="A0A6B0VP66"/>
<dbReference type="RefSeq" id="WP_160066125.1">
    <property type="nucleotide sequence ID" value="NZ_WUYX01000045.1"/>
</dbReference>
<sequence length="138" mass="14886">MSDNTDAESEAETRTQDAGFDDWIDAAAEDDAYYLECPNGHGSLPPRRVCPDCGETDLEEAPLPETGEIQTFTVTHVPTPAFEEDAPYATAIANFGPVRITGQVVGVDPETVENGLEVEIEITVSETTGERVLGFRPV</sequence>
<evidence type="ECO:0000259" key="2">
    <source>
        <dbReference type="Pfam" id="PF01796"/>
    </source>
</evidence>
<dbReference type="OrthoDB" id="9573at2157"/>
<dbReference type="InterPro" id="IPR002878">
    <property type="entry name" value="ChsH2_C"/>
</dbReference>
<evidence type="ECO:0000313" key="4">
    <source>
        <dbReference type="Proteomes" id="UP000434101"/>
    </source>
</evidence>
<dbReference type="PANTHER" id="PTHR34075:SF5">
    <property type="entry name" value="BLR3430 PROTEIN"/>
    <property type="match status" value="1"/>
</dbReference>
<dbReference type="Proteomes" id="UP000434101">
    <property type="component" value="Unassembled WGS sequence"/>
</dbReference>